<dbReference type="InterPro" id="IPR001763">
    <property type="entry name" value="Rhodanese-like_dom"/>
</dbReference>
<sequence length="340" mass="37063">MMDSKTNLFKSNPRDGFVGEVSGESLAGNQPLQSQVPQISVQELKELLDAQTKSLVLVDVRNPNEHEIAQLPGWVLVPFPQIQNGEGIAKIKQLLEDKRNASPDNTPHLIVICKMGVRSAKTLALLKEEGISGINVTGGLDAWSKEIDPAIPQYSLEDMSRPQLIPVKSRSKMPLLLSSCGVVIAVGVVASVFAVRQDPDLLRPVIEAGVPLEYASDLPILGYAVQEAKVPQIDVKQVKQLIDRKSKNYVLVDVRDKNEYDVSHLPGAVLVPLTDIEKGKGTAKIKSLLKGRQLITYGTSSKHSARALILLKKAGIKGTQVKGGIKAWKQESKRSMARTH</sequence>
<dbReference type="Pfam" id="PF00581">
    <property type="entry name" value="Rhodanese"/>
    <property type="match status" value="2"/>
</dbReference>
<evidence type="ECO:0000259" key="3">
    <source>
        <dbReference type="PROSITE" id="PS50206"/>
    </source>
</evidence>
<keyword evidence="2" id="KW-1133">Transmembrane helix</keyword>
<dbReference type="PANTHER" id="PTHR43031:SF1">
    <property type="entry name" value="PYRIDINE NUCLEOTIDE-DISULPHIDE OXIDOREDUCTASE"/>
    <property type="match status" value="1"/>
</dbReference>
<feature type="domain" description="Rhodanese" evidence="3">
    <location>
        <begin position="51"/>
        <end position="152"/>
    </location>
</feature>
<feature type="compositionally biased region" description="Polar residues" evidence="1">
    <location>
        <begin position="1"/>
        <end position="10"/>
    </location>
</feature>
<dbReference type="InterPro" id="IPR001307">
    <property type="entry name" value="Thiosulphate_STrfase_CS"/>
</dbReference>
<comment type="caution">
    <text evidence="4">The sequence shown here is derived from an EMBL/GenBank/DDBJ whole genome shotgun (WGS) entry which is preliminary data.</text>
</comment>
<evidence type="ECO:0000256" key="2">
    <source>
        <dbReference type="SAM" id="Phobius"/>
    </source>
</evidence>
<dbReference type="EMBL" id="JAHHIF010000023">
    <property type="protein sequence ID" value="MBW4546309.1"/>
    <property type="molecule type" value="Genomic_DNA"/>
</dbReference>
<dbReference type="Gene3D" id="3.40.250.10">
    <property type="entry name" value="Rhodanese-like domain"/>
    <property type="match status" value="2"/>
</dbReference>
<feature type="region of interest" description="Disordered" evidence="1">
    <location>
        <begin position="1"/>
        <end position="24"/>
    </location>
</feature>
<name>A0A951PPE0_9CYAN</name>
<proteinExistence type="predicted"/>
<dbReference type="SUPFAM" id="SSF52821">
    <property type="entry name" value="Rhodanese/Cell cycle control phosphatase"/>
    <property type="match status" value="2"/>
</dbReference>
<evidence type="ECO:0000313" key="5">
    <source>
        <dbReference type="Proteomes" id="UP000753908"/>
    </source>
</evidence>
<dbReference type="AlphaFoldDB" id="A0A951PPE0"/>
<keyword evidence="2" id="KW-0472">Membrane</keyword>
<feature type="transmembrane region" description="Helical" evidence="2">
    <location>
        <begin position="175"/>
        <end position="195"/>
    </location>
</feature>
<evidence type="ECO:0000256" key="1">
    <source>
        <dbReference type="SAM" id="MobiDB-lite"/>
    </source>
</evidence>
<dbReference type="PANTHER" id="PTHR43031">
    <property type="entry name" value="FAD-DEPENDENT OXIDOREDUCTASE"/>
    <property type="match status" value="1"/>
</dbReference>
<dbReference type="InterPro" id="IPR036873">
    <property type="entry name" value="Rhodanese-like_dom_sf"/>
</dbReference>
<evidence type="ECO:0000313" key="4">
    <source>
        <dbReference type="EMBL" id="MBW4546309.1"/>
    </source>
</evidence>
<gene>
    <name evidence="4" type="ORF">KME25_17965</name>
</gene>
<dbReference type="PROSITE" id="PS00380">
    <property type="entry name" value="RHODANESE_1"/>
    <property type="match status" value="1"/>
</dbReference>
<dbReference type="GO" id="GO:0004792">
    <property type="term" value="F:thiosulfate-cyanide sulfurtransferase activity"/>
    <property type="evidence" value="ECO:0007669"/>
    <property type="project" value="InterPro"/>
</dbReference>
<reference evidence="4" key="2">
    <citation type="journal article" date="2022" name="Microbiol. Resour. Announc.">
        <title>Metagenome Sequencing to Explore Phylogenomics of Terrestrial Cyanobacteria.</title>
        <authorList>
            <person name="Ward R.D."/>
            <person name="Stajich J.E."/>
            <person name="Johansen J.R."/>
            <person name="Huntemann M."/>
            <person name="Clum A."/>
            <person name="Foster B."/>
            <person name="Foster B."/>
            <person name="Roux S."/>
            <person name="Palaniappan K."/>
            <person name="Varghese N."/>
            <person name="Mukherjee S."/>
            <person name="Reddy T.B.K."/>
            <person name="Daum C."/>
            <person name="Copeland A."/>
            <person name="Chen I.A."/>
            <person name="Ivanova N.N."/>
            <person name="Kyrpides N.C."/>
            <person name="Shapiro N."/>
            <person name="Eloe-Fadrosh E.A."/>
            <person name="Pietrasiak N."/>
        </authorList>
    </citation>
    <scope>NUCLEOTIDE SEQUENCE</scope>
    <source>
        <strain evidence="4">CPER-KK1</strain>
    </source>
</reference>
<dbReference type="Proteomes" id="UP000753908">
    <property type="component" value="Unassembled WGS sequence"/>
</dbReference>
<dbReference type="InterPro" id="IPR050229">
    <property type="entry name" value="GlpE_sulfurtransferase"/>
</dbReference>
<dbReference type="CDD" id="cd00158">
    <property type="entry name" value="RHOD"/>
    <property type="match status" value="1"/>
</dbReference>
<dbReference type="PROSITE" id="PS50206">
    <property type="entry name" value="RHODANESE_3"/>
    <property type="match status" value="2"/>
</dbReference>
<accession>A0A951PPE0</accession>
<reference evidence="4" key="1">
    <citation type="submission" date="2021-05" db="EMBL/GenBank/DDBJ databases">
        <authorList>
            <person name="Pietrasiak N."/>
            <person name="Ward R."/>
            <person name="Stajich J.E."/>
            <person name="Kurbessoian T."/>
        </authorList>
    </citation>
    <scope>NUCLEOTIDE SEQUENCE</scope>
    <source>
        <strain evidence="4">CPER-KK1</strain>
    </source>
</reference>
<keyword evidence="2" id="KW-0812">Transmembrane</keyword>
<dbReference type="SMART" id="SM00450">
    <property type="entry name" value="RHOD"/>
    <property type="match status" value="2"/>
</dbReference>
<feature type="domain" description="Rhodanese" evidence="3">
    <location>
        <begin position="245"/>
        <end position="337"/>
    </location>
</feature>
<protein>
    <submittedName>
        <fullName evidence="4">Sulfurtransferase</fullName>
    </submittedName>
</protein>
<organism evidence="4 5">
    <name type="scientific">Symplocastrum torsivum CPER-KK1</name>
    <dbReference type="NCBI Taxonomy" id="450513"/>
    <lineage>
        <taxon>Bacteria</taxon>
        <taxon>Bacillati</taxon>
        <taxon>Cyanobacteriota</taxon>
        <taxon>Cyanophyceae</taxon>
        <taxon>Oscillatoriophycideae</taxon>
        <taxon>Oscillatoriales</taxon>
        <taxon>Microcoleaceae</taxon>
        <taxon>Symplocastrum</taxon>
    </lineage>
</organism>